<organism evidence="1 2">
    <name type="scientific">Pedobacter alluvionis</name>
    <dbReference type="NCBI Taxonomy" id="475253"/>
    <lineage>
        <taxon>Bacteria</taxon>
        <taxon>Pseudomonadati</taxon>
        <taxon>Bacteroidota</taxon>
        <taxon>Sphingobacteriia</taxon>
        <taxon>Sphingobacteriales</taxon>
        <taxon>Sphingobacteriaceae</taxon>
        <taxon>Pedobacter</taxon>
    </lineage>
</organism>
<comment type="caution">
    <text evidence="1">The sequence shown here is derived from an EMBL/GenBank/DDBJ whole genome shotgun (WGS) entry which is preliminary data.</text>
</comment>
<protein>
    <submittedName>
        <fullName evidence="1">Uncharacterized protein</fullName>
    </submittedName>
</protein>
<gene>
    <name evidence="1" type="ORF">BCL90_0833</name>
</gene>
<proteinExistence type="predicted"/>
<dbReference type="Proteomes" id="UP000273898">
    <property type="component" value="Unassembled WGS sequence"/>
</dbReference>
<sequence>MENVRGMMELIAVEARNEEYSFSVVILRSNLFSPRKSPRVTVISSGVQRSREICLDRSLHFAALQSR</sequence>
<evidence type="ECO:0000313" key="1">
    <source>
        <dbReference type="EMBL" id="RLJ80096.1"/>
    </source>
</evidence>
<name>A0A497YC89_9SPHI</name>
<accession>A0A497YC89</accession>
<evidence type="ECO:0000313" key="2">
    <source>
        <dbReference type="Proteomes" id="UP000273898"/>
    </source>
</evidence>
<dbReference type="EMBL" id="RCCK01000010">
    <property type="protein sequence ID" value="RLJ80096.1"/>
    <property type="molecule type" value="Genomic_DNA"/>
</dbReference>
<reference evidence="1 2" key="1">
    <citation type="submission" date="2018-10" db="EMBL/GenBank/DDBJ databases">
        <title>Genomic Encyclopedia of Archaeal and Bacterial Type Strains, Phase II (KMG-II): from individual species to whole genera.</title>
        <authorList>
            <person name="Goeker M."/>
        </authorList>
    </citation>
    <scope>NUCLEOTIDE SEQUENCE [LARGE SCALE GENOMIC DNA]</scope>
    <source>
        <strain evidence="1 2">DSM 19624</strain>
    </source>
</reference>
<dbReference type="AlphaFoldDB" id="A0A497YC89"/>